<dbReference type="OrthoDB" id="904372at2759"/>
<dbReference type="GO" id="GO:0006397">
    <property type="term" value="P:mRNA processing"/>
    <property type="evidence" value="ECO:0007669"/>
    <property type="project" value="UniProtKB-KW"/>
</dbReference>
<accession>A0A9J5WEH7</accession>
<dbReference type="Proteomes" id="UP000824120">
    <property type="component" value="Chromosome 12"/>
</dbReference>
<evidence type="ECO:0000259" key="4">
    <source>
        <dbReference type="PROSITE" id="PS50102"/>
    </source>
</evidence>
<dbReference type="InterPro" id="IPR012677">
    <property type="entry name" value="Nucleotide-bd_a/b_plait_sf"/>
</dbReference>
<gene>
    <name evidence="5" type="ORF">H5410_063792</name>
</gene>
<name>A0A9J5WEH7_SOLCO</name>
<keyword evidence="2 3" id="KW-0694">RNA-binding</keyword>
<evidence type="ECO:0000256" key="1">
    <source>
        <dbReference type="ARBA" id="ARBA00022664"/>
    </source>
</evidence>
<dbReference type="Gene3D" id="3.30.70.330">
    <property type="match status" value="1"/>
</dbReference>
<organism evidence="5 6">
    <name type="scientific">Solanum commersonii</name>
    <name type="common">Commerson's wild potato</name>
    <name type="synonym">Commerson's nightshade</name>
    <dbReference type="NCBI Taxonomy" id="4109"/>
    <lineage>
        <taxon>Eukaryota</taxon>
        <taxon>Viridiplantae</taxon>
        <taxon>Streptophyta</taxon>
        <taxon>Embryophyta</taxon>
        <taxon>Tracheophyta</taxon>
        <taxon>Spermatophyta</taxon>
        <taxon>Magnoliopsida</taxon>
        <taxon>eudicotyledons</taxon>
        <taxon>Gunneridae</taxon>
        <taxon>Pentapetalae</taxon>
        <taxon>asterids</taxon>
        <taxon>lamiids</taxon>
        <taxon>Solanales</taxon>
        <taxon>Solanaceae</taxon>
        <taxon>Solanoideae</taxon>
        <taxon>Solaneae</taxon>
        <taxon>Solanum</taxon>
    </lineage>
</organism>
<dbReference type="SMART" id="SM00360">
    <property type="entry name" value="RRM"/>
    <property type="match status" value="1"/>
</dbReference>
<sequence length="126" mass="14954">MTLSVLEISSGNIFHYQAKIWEKINTSYKVDIFQLAPYVPRFSEYQNFSIKVNNLQDWMDENYLYYKCCSRYKRLVSVVVIRDEENGEPFGYGFINFNKKSAAMEFLERNNGKQMPNSNQIYSLEI</sequence>
<evidence type="ECO:0000313" key="6">
    <source>
        <dbReference type="Proteomes" id="UP000824120"/>
    </source>
</evidence>
<dbReference type="InterPro" id="IPR035979">
    <property type="entry name" value="RBD_domain_sf"/>
</dbReference>
<evidence type="ECO:0000313" key="5">
    <source>
        <dbReference type="EMBL" id="KAG5574026.1"/>
    </source>
</evidence>
<dbReference type="PANTHER" id="PTHR47640:SF70">
    <property type="entry name" value="CYSTEINE PROTEINASE INHIBITOR"/>
    <property type="match status" value="1"/>
</dbReference>
<dbReference type="InterPro" id="IPR000504">
    <property type="entry name" value="RRM_dom"/>
</dbReference>
<evidence type="ECO:0000256" key="3">
    <source>
        <dbReference type="PROSITE-ProRule" id="PRU00176"/>
    </source>
</evidence>
<reference evidence="5 6" key="1">
    <citation type="submission" date="2020-09" db="EMBL/GenBank/DDBJ databases">
        <title>De no assembly of potato wild relative species, Solanum commersonii.</title>
        <authorList>
            <person name="Cho K."/>
        </authorList>
    </citation>
    <scope>NUCLEOTIDE SEQUENCE [LARGE SCALE GENOMIC DNA]</scope>
    <source>
        <strain evidence="5">LZ3.2</strain>
        <tissue evidence="5">Leaf</tissue>
    </source>
</reference>
<protein>
    <recommendedName>
        <fullName evidence="4">RRM domain-containing protein</fullName>
    </recommendedName>
</protein>
<dbReference type="SUPFAM" id="SSF54928">
    <property type="entry name" value="RNA-binding domain, RBD"/>
    <property type="match status" value="1"/>
</dbReference>
<evidence type="ECO:0000256" key="2">
    <source>
        <dbReference type="ARBA" id="ARBA00022884"/>
    </source>
</evidence>
<proteinExistence type="predicted"/>
<keyword evidence="6" id="KW-1185">Reference proteome</keyword>
<dbReference type="PROSITE" id="PS50102">
    <property type="entry name" value="RRM"/>
    <property type="match status" value="1"/>
</dbReference>
<comment type="caution">
    <text evidence="5">The sequence shown here is derived from an EMBL/GenBank/DDBJ whole genome shotgun (WGS) entry which is preliminary data.</text>
</comment>
<dbReference type="PANTHER" id="PTHR47640">
    <property type="entry name" value="TRNA SELENOCYSTEINE 1-ASSOCIATED PROTEIN 1-RELATED-RELATED"/>
    <property type="match status" value="1"/>
</dbReference>
<keyword evidence="1" id="KW-0507">mRNA processing</keyword>
<dbReference type="GO" id="GO:0003729">
    <property type="term" value="F:mRNA binding"/>
    <property type="evidence" value="ECO:0007669"/>
    <property type="project" value="InterPro"/>
</dbReference>
<dbReference type="EMBL" id="JACXVP010000012">
    <property type="protein sequence ID" value="KAG5574026.1"/>
    <property type="molecule type" value="Genomic_DNA"/>
</dbReference>
<dbReference type="AlphaFoldDB" id="A0A9J5WEH7"/>
<feature type="domain" description="RRM" evidence="4">
    <location>
        <begin position="48"/>
        <end position="126"/>
    </location>
</feature>
<dbReference type="Pfam" id="PF00076">
    <property type="entry name" value="RRM_1"/>
    <property type="match status" value="1"/>
</dbReference>
<dbReference type="InterPro" id="IPR050825">
    <property type="entry name" value="RBM42_RBP45_47-like"/>
</dbReference>